<dbReference type="EC" id="4.1.1.23" evidence="7"/>
<dbReference type="GO" id="GO:0044205">
    <property type="term" value="P:'de novo' UMP biosynthetic process"/>
    <property type="evidence" value="ECO:0007669"/>
    <property type="project" value="UniProtKB-UniPathway"/>
</dbReference>
<accession>A0A3Q8ER88</accession>
<reference evidence="9 10" key="1">
    <citation type="journal article" date="2018" name="Parasitology">
        <title>The reduced genome of Candidatus Kinetoplastibacterium sorsogonicusi, the endosymbiont of Kentomonas sorsogonicus (Trypanosomatidae): loss of the haem-synthesis pathway.</title>
        <authorList>
            <person name="Silva F.M."/>
            <person name="Kostygov A.Y."/>
            <person name="Spodareva V.V."/>
            <person name="Butenko A."/>
            <person name="Tossou R."/>
            <person name="Lukes J."/>
            <person name="Yurchenko V."/>
            <person name="Alves J.M.P."/>
        </authorList>
    </citation>
    <scope>NUCLEOTIDE SEQUENCE [LARGE SCALE GENOMIC DNA]</scope>
    <source>
        <strain evidence="9 10">MF-08</strain>
    </source>
</reference>
<evidence type="ECO:0000256" key="5">
    <source>
        <dbReference type="ARBA" id="ARBA00023239"/>
    </source>
</evidence>
<organism evidence="9 10">
    <name type="scientific">Candidatus Kinetoplastidibacterium kentomonadis</name>
    <dbReference type="NCBI Taxonomy" id="1576550"/>
    <lineage>
        <taxon>Bacteria</taxon>
        <taxon>Pseudomonadati</taxon>
        <taxon>Pseudomonadota</taxon>
        <taxon>Betaproteobacteria</taxon>
        <taxon>Candidatus Kinetoplastidibacterium</taxon>
    </lineage>
</organism>
<keyword evidence="3" id="KW-0210">Decarboxylase</keyword>
<dbReference type="EMBL" id="CP025628">
    <property type="protein sequence ID" value="AWD32386.1"/>
    <property type="molecule type" value="Genomic_DNA"/>
</dbReference>
<dbReference type="UniPathway" id="UPA00070">
    <property type="reaction ID" value="UER00120"/>
</dbReference>
<keyword evidence="5 9" id="KW-0456">Lyase</keyword>
<dbReference type="Gene3D" id="3.20.20.70">
    <property type="entry name" value="Aldolase class I"/>
    <property type="match status" value="1"/>
</dbReference>
<dbReference type="CDD" id="cd04725">
    <property type="entry name" value="OMP_decarboxylase_like"/>
    <property type="match status" value="1"/>
</dbReference>
<dbReference type="NCBIfam" id="TIGR02127">
    <property type="entry name" value="pyrF_sub2"/>
    <property type="match status" value="1"/>
</dbReference>
<dbReference type="Proteomes" id="UP000266796">
    <property type="component" value="Chromosome"/>
</dbReference>
<dbReference type="AlphaFoldDB" id="A0A3Q8ER88"/>
<protein>
    <recommendedName>
        <fullName evidence="7">Orotidine-5'-phosphate decarboxylase</fullName>
        <ecNumber evidence="7">4.1.1.23</ecNumber>
    </recommendedName>
</protein>
<keyword evidence="4" id="KW-0665">Pyrimidine biosynthesis</keyword>
<evidence type="ECO:0000259" key="8">
    <source>
        <dbReference type="SMART" id="SM00934"/>
    </source>
</evidence>
<feature type="domain" description="Orotidine 5'-phosphate decarboxylase" evidence="8">
    <location>
        <begin position="17"/>
        <end position="252"/>
    </location>
</feature>
<comment type="similarity">
    <text evidence="2">Belongs to the OMP decarboxylase family. Type 2 subfamily.</text>
</comment>
<comment type="pathway">
    <text evidence="1">Pyrimidine metabolism; UMP biosynthesis via de novo pathway; UMP from orotate: step 2/2.</text>
</comment>
<dbReference type="SUPFAM" id="SSF51366">
    <property type="entry name" value="Ribulose-phoshate binding barrel"/>
    <property type="match status" value="1"/>
</dbReference>
<gene>
    <name evidence="9" type="primary">pyrF</name>
    <name evidence="9" type="ORF">CKSOR_00264</name>
</gene>
<dbReference type="InterPro" id="IPR011060">
    <property type="entry name" value="RibuloseP-bd_barrel"/>
</dbReference>
<evidence type="ECO:0000256" key="4">
    <source>
        <dbReference type="ARBA" id="ARBA00022975"/>
    </source>
</evidence>
<sequence length="282" mass="31900">MDFYNKLTISWKKNNSLLVVGLDPEPSKFPKELIEKKESIFEFCKCIVDATNNYVCGFKIQIAYFSAYKAENQLEKLCNYIKLNYPELITILDAKRGDIGHTSEKYAQEIFERYEVDSVTVNPYMGLDAILPFLNRKNKGVIILCKTSNKSSKDFQELILNNGNSLYLHIADTIAKKWNYNKQCALVVGATFPNDIKKVRDIVGEDMPLLIPGIGAQGGNLESTINAGINKLGSGILINSSRNILYPYIDNININWMQYSADQAKVLNNKINSIINDSFIKK</sequence>
<dbReference type="OrthoDB" id="9808470at2"/>
<comment type="catalytic activity">
    <reaction evidence="6">
        <text>orotidine 5'-phosphate + H(+) = UMP + CO2</text>
        <dbReference type="Rhea" id="RHEA:11596"/>
        <dbReference type="ChEBI" id="CHEBI:15378"/>
        <dbReference type="ChEBI" id="CHEBI:16526"/>
        <dbReference type="ChEBI" id="CHEBI:57538"/>
        <dbReference type="ChEBI" id="CHEBI:57865"/>
        <dbReference type="EC" id="4.1.1.23"/>
    </reaction>
</comment>
<dbReference type="RefSeq" id="WP_108674214.1">
    <property type="nucleotide sequence ID" value="NZ_CP025628.1"/>
</dbReference>
<proteinExistence type="inferred from homology"/>
<evidence type="ECO:0000313" key="9">
    <source>
        <dbReference type="EMBL" id="AWD32386.1"/>
    </source>
</evidence>
<dbReference type="PANTHER" id="PTHR43375:SF1">
    <property type="entry name" value="OROTIDINE 5'-PHOSPHATE DECARBOXYLASE"/>
    <property type="match status" value="1"/>
</dbReference>
<dbReference type="GO" id="GO:0006207">
    <property type="term" value="P:'de novo' pyrimidine nucleobase biosynthetic process"/>
    <property type="evidence" value="ECO:0007669"/>
    <property type="project" value="InterPro"/>
</dbReference>
<dbReference type="KEGG" id="kso:CKSOR_00264"/>
<evidence type="ECO:0000256" key="6">
    <source>
        <dbReference type="ARBA" id="ARBA00049157"/>
    </source>
</evidence>
<dbReference type="PANTHER" id="PTHR43375">
    <property type="entry name" value="OROTIDINE 5'-PHOSPHATE DECARBOXYLASE"/>
    <property type="match status" value="1"/>
</dbReference>
<keyword evidence="10" id="KW-1185">Reference proteome</keyword>
<dbReference type="GO" id="GO:0004590">
    <property type="term" value="F:orotidine-5'-phosphate decarboxylase activity"/>
    <property type="evidence" value="ECO:0007669"/>
    <property type="project" value="UniProtKB-UniRule"/>
</dbReference>
<evidence type="ECO:0000256" key="7">
    <source>
        <dbReference type="NCBIfam" id="TIGR02127"/>
    </source>
</evidence>
<name>A0A3Q8ER88_9PROT</name>
<evidence type="ECO:0000313" key="10">
    <source>
        <dbReference type="Proteomes" id="UP000266796"/>
    </source>
</evidence>
<evidence type="ECO:0000256" key="1">
    <source>
        <dbReference type="ARBA" id="ARBA00004861"/>
    </source>
</evidence>
<dbReference type="InterPro" id="IPR011995">
    <property type="entry name" value="OMPdecase_type-2"/>
</dbReference>
<dbReference type="InterPro" id="IPR001754">
    <property type="entry name" value="OMPdeCOase_dom"/>
</dbReference>
<dbReference type="InterPro" id="IPR013785">
    <property type="entry name" value="Aldolase_TIM"/>
</dbReference>
<evidence type="ECO:0000256" key="2">
    <source>
        <dbReference type="ARBA" id="ARBA00008847"/>
    </source>
</evidence>
<dbReference type="Pfam" id="PF00215">
    <property type="entry name" value="OMPdecase"/>
    <property type="match status" value="1"/>
</dbReference>
<dbReference type="SMART" id="SM00934">
    <property type="entry name" value="OMPdecase"/>
    <property type="match status" value="1"/>
</dbReference>
<evidence type="ECO:0000256" key="3">
    <source>
        <dbReference type="ARBA" id="ARBA00022793"/>
    </source>
</evidence>